<feature type="compositionally biased region" description="Low complexity" evidence="1">
    <location>
        <begin position="235"/>
        <end position="262"/>
    </location>
</feature>
<gene>
    <name evidence="4" type="ORF">A5640_05395</name>
</gene>
<dbReference type="Pfam" id="PF14032">
    <property type="entry name" value="PknH_C"/>
    <property type="match status" value="1"/>
</dbReference>
<evidence type="ECO:0000256" key="2">
    <source>
        <dbReference type="SAM" id="Phobius"/>
    </source>
</evidence>
<dbReference type="InterPro" id="IPR000157">
    <property type="entry name" value="TIR_dom"/>
</dbReference>
<protein>
    <recommendedName>
        <fullName evidence="3">TIR domain-containing protein</fullName>
    </recommendedName>
</protein>
<keyword evidence="2" id="KW-1133">Transmembrane helix</keyword>
<comment type="caution">
    <text evidence="4">The sequence shown here is derived from an EMBL/GenBank/DDBJ whole genome shotgun (WGS) entry which is preliminary data.</text>
</comment>
<dbReference type="Gene3D" id="3.40.50.10140">
    <property type="entry name" value="Toll/interleukin-1 receptor homology (TIR) domain"/>
    <property type="match status" value="1"/>
</dbReference>
<organism evidence="4 5">
    <name type="scientific">Mycobacterium asiaticum</name>
    <dbReference type="NCBI Taxonomy" id="1790"/>
    <lineage>
        <taxon>Bacteria</taxon>
        <taxon>Bacillati</taxon>
        <taxon>Actinomycetota</taxon>
        <taxon>Actinomycetes</taxon>
        <taxon>Mycobacteriales</taxon>
        <taxon>Mycobacteriaceae</taxon>
        <taxon>Mycobacterium</taxon>
    </lineage>
</organism>
<feature type="domain" description="TIR" evidence="3">
    <location>
        <begin position="7"/>
        <end position="131"/>
    </location>
</feature>
<dbReference type="InterPro" id="IPR026954">
    <property type="entry name" value="PknH-like_Extracell"/>
</dbReference>
<keyword evidence="2" id="KW-0812">Transmembrane</keyword>
<evidence type="ECO:0000259" key="3">
    <source>
        <dbReference type="PROSITE" id="PS50104"/>
    </source>
</evidence>
<feature type="region of interest" description="Disordered" evidence="1">
    <location>
        <begin position="235"/>
        <end position="282"/>
    </location>
</feature>
<sequence length="520" mass="54134">MPSIEETAVAIFISYSSQDRTALEALTTALKRAQQKVWFDQELGGGDAWWNAILEQIRSSEVFIVALSNNWLQSKPSQAELRYAQALNRPILPVKVGPVDSVRVNPVSTLQIIDYQNPTVDAGIQLVTAIHALREKAPPLPSPLPEEPPLPFGYIMRLGNTLSEKELTPQQQLQLLVELRSGLDEDGDDPSARSDIAQLLRMLRMRHDVTYRTRTEIDNVLAEIEAKDGAKTAQTAAAATAPAQAGTDTAGVPTAPAQQAAVAPPPRPATAPASPSAGGGAHSSKRLLIIGGAALAAIVAVVLIVVFASGGGGGRKPAANAGGTATGASGAVAAPSATNSILLGAADVGTVLGDPNMEAGAHGDQLRKPQGALSDPECVAAFEPFEESAYRGHELTGIHNQVVHSPQDVHRVVEGVVKFPTAEKANAFVAASAAKWRACANKTVQFTSANKTVEWTFGEVNGDAPKITQTRAVTDGSGRTCQHALSAAGDLVIEVQACGNDITDGGARLADQIAAKAGTA</sequence>
<dbReference type="GO" id="GO:0007165">
    <property type="term" value="P:signal transduction"/>
    <property type="evidence" value="ECO:0007669"/>
    <property type="project" value="InterPro"/>
</dbReference>
<proteinExistence type="predicted"/>
<evidence type="ECO:0000313" key="5">
    <source>
        <dbReference type="Proteomes" id="UP000093925"/>
    </source>
</evidence>
<evidence type="ECO:0000256" key="1">
    <source>
        <dbReference type="SAM" id="MobiDB-lite"/>
    </source>
</evidence>
<keyword evidence="2" id="KW-0472">Membrane</keyword>
<dbReference type="Proteomes" id="UP000093925">
    <property type="component" value="Unassembled WGS sequence"/>
</dbReference>
<dbReference type="EMBL" id="LZLM01000038">
    <property type="protein sequence ID" value="OBJ88164.1"/>
    <property type="molecule type" value="Genomic_DNA"/>
</dbReference>
<evidence type="ECO:0000313" key="4">
    <source>
        <dbReference type="EMBL" id="OBJ88164.1"/>
    </source>
</evidence>
<dbReference type="Gene3D" id="3.40.1000.70">
    <property type="entry name" value="PknH-like extracellular domain"/>
    <property type="match status" value="1"/>
</dbReference>
<dbReference type="SUPFAM" id="SSF52200">
    <property type="entry name" value="Toll/Interleukin receptor TIR domain"/>
    <property type="match status" value="1"/>
</dbReference>
<dbReference type="InterPro" id="IPR035897">
    <property type="entry name" value="Toll_tir_struct_dom_sf"/>
</dbReference>
<dbReference type="PROSITE" id="PS50104">
    <property type="entry name" value="TIR"/>
    <property type="match status" value="1"/>
</dbReference>
<dbReference type="AlphaFoldDB" id="A0A1A3KUP6"/>
<accession>A0A1A3KUP6</accession>
<dbReference type="Pfam" id="PF13676">
    <property type="entry name" value="TIR_2"/>
    <property type="match status" value="1"/>
</dbReference>
<dbReference type="InterPro" id="IPR038232">
    <property type="entry name" value="PknH-like_Extracell_sf"/>
</dbReference>
<name>A0A1A3KUP6_MYCAS</name>
<feature type="transmembrane region" description="Helical" evidence="2">
    <location>
        <begin position="287"/>
        <end position="308"/>
    </location>
</feature>
<reference evidence="4 5" key="1">
    <citation type="submission" date="2016-06" db="EMBL/GenBank/DDBJ databases">
        <authorList>
            <person name="Kjaerup R.B."/>
            <person name="Dalgaard T.S."/>
            <person name="Juul-Madsen H.R."/>
        </authorList>
    </citation>
    <scope>NUCLEOTIDE SEQUENCE [LARGE SCALE GENOMIC DNA]</scope>
    <source>
        <strain evidence="4 5">1276495.2</strain>
    </source>
</reference>